<sequence length="464" mass="51146">MKKKKGLSAGQAKALHEKQDGTNYPTESPKGVLEESESSSVGSDAELESALNKFFGGPPYCLILPDCIQRHTEPRTSKRVCRGRVQSFHRSYPIVTWMDVLSEATTADQFQLQANGMYWCRIKGRVVEISAENYHFIALGYPQRMMQSSHLSEVQRGQETAGAVAKQGVSPFNAVVNDTGSLDNSVPDPMDITRSSIASDISHQTEKSTTVSHQSERDVKGTSHVAQEFQDETSRLRPNNRQSDFQSRHKESFYHWTPILVANNPVRPEDDPIKSDITTRARDGSTGSSGIPQQSPSEISSSGNKDKQPATPVRRRNVFIPWTPSPKKETRTQGSSVASNTSPRAGPAMRYSSRELREGPAFIKSLIEAGASSEEQEELYASKFGISRSQFRLVKKFDLIDMKDGGFEKAAFKKAWKQHKPQSTSANMETRESSVPTVTSQASGEGDRGMGKGKKRDPGPSDAA</sequence>
<evidence type="ECO:0000313" key="2">
    <source>
        <dbReference type="EMBL" id="CAG8895597.1"/>
    </source>
</evidence>
<feature type="region of interest" description="Disordered" evidence="1">
    <location>
        <begin position="415"/>
        <end position="464"/>
    </location>
</feature>
<feature type="compositionally biased region" description="Polar residues" evidence="1">
    <location>
        <begin position="421"/>
        <end position="443"/>
    </location>
</feature>
<organism evidence="2 3">
    <name type="scientific">Penicillium egyptiacum</name>
    <dbReference type="NCBI Taxonomy" id="1303716"/>
    <lineage>
        <taxon>Eukaryota</taxon>
        <taxon>Fungi</taxon>
        <taxon>Dikarya</taxon>
        <taxon>Ascomycota</taxon>
        <taxon>Pezizomycotina</taxon>
        <taxon>Eurotiomycetes</taxon>
        <taxon>Eurotiomycetidae</taxon>
        <taxon>Eurotiales</taxon>
        <taxon>Aspergillaceae</taxon>
        <taxon>Penicillium</taxon>
    </lineage>
</organism>
<gene>
    <name evidence="2" type="ORF">PEGY_LOCUS4164</name>
</gene>
<feature type="compositionally biased region" description="Basic and acidic residues" evidence="1">
    <location>
        <begin position="267"/>
        <end position="283"/>
    </location>
</feature>
<evidence type="ECO:0000256" key="1">
    <source>
        <dbReference type="SAM" id="MobiDB-lite"/>
    </source>
</evidence>
<dbReference type="OrthoDB" id="4357212at2759"/>
<feature type="compositionally biased region" description="Polar residues" evidence="1">
    <location>
        <begin position="193"/>
        <end position="213"/>
    </location>
</feature>
<feature type="compositionally biased region" description="Low complexity" evidence="1">
    <location>
        <begin position="284"/>
        <end position="303"/>
    </location>
</feature>
<feature type="region of interest" description="Disordered" evidence="1">
    <location>
        <begin position="1"/>
        <end position="40"/>
    </location>
</feature>
<keyword evidence="3" id="KW-1185">Reference proteome</keyword>
<feature type="region of interest" description="Disordered" evidence="1">
    <location>
        <begin position="180"/>
        <end position="249"/>
    </location>
</feature>
<dbReference type="Proteomes" id="UP001154252">
    <property type="component" value="Unassembled WGS sequence"/>
</dbReference>
<reference evidence="2" key="1">
    <citation type="submission" date="2021-07" db="EMBL/GenBank/DDBJ databases">
        <authorList>
            <person name="Branca A.L. A."/>
        </authorList>
    </citation>
    <scope>NUCLEOTIDE SEQUENCE</scope>
</reference>
<name>A0A9W4K7Y1_9EURO</name>
<protein>
    <submittedName>
        <fullName evidence="2">Uncharacterized protein</fullName>
    </submittedName>
</protein>
<feature type="compositionally biased region" description="Polar residues" evidence="1">
    <location>
        <begin position="236"/>
        <end position="245"/>
    </location>
</feature>
<feature type="region of interest" description="Disordered" evidence="1">
    <location>
        <begin position="263"/>
        <end position="353"/>
    </location>
</feature>
<proteinExistence type="predicted"/>
<dbReference type="AlphaFoldDB" id="A0A9W4K7Y1"/>
<accession>A0A9W4K7Y1</accession>
<feature type="compositionally biased region" description="Polar residues" evidence="1">
    <location>
        <begin position="332"/>
        <end position="343"/>
    </location>
</feature>
<evidence type="ECO:0000313" key="3">
    <source>
        <dbReference type="Proteomes" id="UP001154252"/>
    </source>
</evidence>
<dbReference type="EMBL" id="CAJVRC010000853">
    <property type="protein sequence ID" value="CAG8895597.1"/>
    <property type="molecule type" value="Genomic_DNA"/>
</dbReference>
<comment type="caution">
    <text evidence="2">The sequence shown here is derived from an EMBL/GenBank/DDBJ whole genome shotgun (WGS) entry which is preliminary data.</text>
</comment>